<gene>
    <name evidence="1" type="ORF">CMV24_06185</name>
</gene>
<evidence type="ECO:0000313" key="1">
    <source>
        <dbReference type="EMBL" id="PBJ96312.1"/>
    </source>
</evidence>
<dbReference type="GO" id="GO:0032259">
    <property type="term" value="P:methylation"/>
    <property type="evidence" value="ECO:0007669"/>
    <property type="project" value="UniProtKB-KW"/>
</dbReference>
<dbReference type="Proteomes" id="UP000218102">
    <property type="component" value="Unassembled WGS sequence"/>
</dbReference>
<evidence type="ECO:0000313" key="2">
    <source>
        <dbReference type="Proteomes" id="UP000218102"/>
    </source>
</evidence>
<dbReference type="Gene3D" id="1.10.340.30">
    <property type="entry name" value="Hypothetical protein, domain 2"/>
    <property type="match status" value="1"/>
</dbReference>
<sequence>MKDVTARDLGIEVADDLGLFRWLLASFLMGKPIRSTVTVKAYRILVHEQGLNTPQKLFQTSHSALVRLLGQAGYTRYDESTARRLHALANKVEVELAAQLEALQGATGIEGFVRWLMEFEGIGLKTVEIFLREGRAHLTTLVGR</sequence>
<keyword evidence="1" id="KW-0489">Methyltransferase</keyword>
<dbReference type="AlphaFoldDB" id="A0A2A3M8R2"/>
<dbReference type="GO" id="GO:0008168">
    <property type="term" value="F:methyltransferase activity"/>
    <property type="evidence" value="ECO:0007669"/>
    <property type="project" value="UniProtKB-KW"/>
</dbReference>
<dbReference type="RefSeq" id="WP_009681431.1">
    <property type="nucleotide sequence ID" value="NZ_NTME01000005.1"/>
</dbReference>
<protein>
    <submittedName>
        <fullName evidence="1">DNA methylase</fullName>
    </submittedName>
</protein>
<dbReference type="InterPro" id="IPR011257">
    <property type="entry name" value="DNA_glycosylase"/>
</dbReference>
<organism evidence="1 2">
    <name type="scientific">Pseudomonas plecoglossicida</name>
    <dbReference type="NCBI Taxonomy" id="70775"/>
    <lineage>
        <taxon>Bacteria</taxon>
        <taxon>Pseudomonadati</taxon>
        <taxon>Pseudomonadota</taxon>
        <taxon>Gammaproteobacteria</taxon>
        <taxon>Pseudomonadales</taxon>
        <taxon>Pseudomonadaceae</taxon>
        <taxon>Pseudomonas</taxon>
    </lineage>
</organism>
<name>A0A2A3M8R2_PSEDL</name>
<dbReference type="SUPFAM" id="SSF48150">
    <property type="entry name" value="DNA-glycosylase"/>
    <property type="match status" value="1"/>
</dbReference>
<comment type="caution">
    <text evidence="1">The sequence shown here is derived from an EMBL/GenBank/DDBJ whole genome shotgun (WGS) entry which is preliminary data.</text>
</comment>
<dbReference type="GO" id="GO:0006281">
    <property type="term" value="P:DNA repair"/>
    <property type="evidence" value="ECO:0007669"/>
    <property type="project" value="InterPro"/>
</dbReference>
<accession>A0A2A3M8R2</accession>
<dbReference type="EMBL" id="NTME01000005">
    <property type="protein sequence ID" value="PBJ96312.1"/>
    <property type="molecule type" value="Genomic_DNA"/>
</dbReference>
<reference evidence="1 2" key="1">
    <citation type="submission" date="2017-09" db="EMBL/GenBank/DDBJ databases">
        <authorList>
            <person name="Ehlers B."/>
            <person name="Leendertz F.H."/>
        </authorList>
    </citation>
    <scope>NUCLEOTIDE SEQUENCE [LARGE SCALE GENOMIC DNA]</scope>
    <source>
        <strain evidence="1 2">DJ-1</strain>
    </source>
</reference>
<keyword evidence="1" id="KW-0808">Transferase</keyword>
<proteinExistence type="predicted"/>